<evidence type="ECO:0000313" key="11">
    <source>
        <dbReference type="Proteomes" id="UP001597296"/>
    </source>
</evidence>
<dbReference type="EMBL" id="JBHUIY010000001">
    <property type="protein sequence ID" value="MFD2232277.1"/>
    <property type="molecule type" value="Genomic_DNA"/>
</dbReference>
<keyword evidence="4" id="KW-0328">Glycosyltransferase</keyword>
<dbReference type="InterPro" id="IPR029489">
    <property type="entry name" value="OGT/SEC/SPY_C"/>
</dbReference>
<dbReference type="Proteomes" id="UP001597296">
    <property type="component" value="Unassembled WGS sequence"/>
</dbReference>
<dbReference type="InterPro" id="IPR019734">
    <property type="entry name" value="TPR_rpt"/>
</dbReference>
<feature type="repeat" description="TPR" evidence="8">
    <location>
        <begin position="146"/>
        <end position="179"/>
    </location>
</feature>
<evidence type="ECO:0000256" key="2">
    <source>
        <dbReference type="ARBA" id="ARBA00005386"/>
    </source>
</evidence>
<dbReference type="PANTHER" id="PTHR44835">
    <property type="entry name" value="UDP-N-ACETYLGLUCOSAMINE--PEPTIDE N-ACETYLGLUCOSAMINYLTRANSFERASE SPINDLY-RELATED"/>
    <property type="match status" value="1"/>
</dbReference>
<keyword evidence="7 8" id="KW-0802">TPR repeat</keyword>
<organism evidence="10 11">
    <name type="scientific">Phaeospirillum tilakii</name>
    <dbReference type="NCBI Taxonomy" id="741673"/>
    <lineage>
        <taxon>Bacteria</taxon>
        <taxon>Pseudomonadati</taxon>
        <taxon>Pseudomonadota</taxon>
        <taxon>Alphaproteobacteria</taxon>
        <taxon>Rhodospirillales</taxon>
        <taxon>Rhodospirillaceae</taxon>
        <taxon>Phaeospirillum</taxon>
    </lineage>
</organism>
<dbReference type="Pfam" id="PF13844">
    <property type="entry name" value="Glyco_transf_41"/>
    <property type="match status" value="2"/>
</dbReference>
<feature type="repeat" description="TPR" evidence="8">
    <location>
        <begin position="316"/>
        <end position="349"/>
    </location>
</feature>
<dbReference type="Pfam" id="PF13176">
    <property type="entry name" value="TPR_7"/>
    <property type="match status" value="1"/>
</dbReference>
<dbReference type="SMART" id="SM00028">
    <property type="entry name" value="TPR"/>
    <property type="match status" value="8"/>
</dbReference>
<proteinExistence type="inferred from homology"/>
<evidence type="ECO:0000256" key="5">
    <source>
        <dbReference type="ARBA" id="ARBA00022679"/>
    </source>
</evidence>
<dbReference type="EC" id="2.4.1.255" evidence="3"/>
<dbReference type="PANTHER" id="PTHR44835:SF1">
    <property type="entry name" value="PROTEIN O-GLCNAC TRANSFERASE"/>
    <property type="match status" value="1"/>
</dbReference>
<comment type="similarity">
    <text evidence="2">Belongs to the glycosyltransferase 41 family. O-GlcNAc transferase subfamily.</text>
</comment>
<dbReference type="Gene3D" id="1.25.40.10">
    <property type="entry name" value="Tetratricopeptide repeat domain"/>
    <property type="match status" value="3"/>
</dbReference>
<feature type="repeat" description="TPR" evidence="8">
    <location>
        <begin position="180"/>
        <end position="213"/>
    </location>
</feature>
<dbReference type="PROSITE" id="PS50293">
    <property type="entry name" value="TPR_REGION"/>
    <property type="match status" value="1"/>
</dbReference>
<evidence type="ECO:0000256" key="3">
    <source>
        <dbReference type="ARBA" id="ARBA00011970"/>
    </source>
</evidence>
<evidence type="ECO:0000256" key="1">
    <source>
        <dbReference type="ARBA" id="ARBA00004922"/>
    </source>
</evidence>
<keyword evidence="6" id="KW-0677">Repeat</keyword>
<gene>
    <name evidence="10" type="ORF">ACFSNB_00515</name>
</gene>
<comment type="caution">
    <text evidence="10">The sequence shown here is derived from an EMBL/GenBank/DDBJ whole genome shotgun (WGS) entry which is preliminary data.</text>
</comment>
<feature type="repeat" description="TPR" evidence="8">
    <location>
        <begin position="214"/>
        <end position="247"/>
    </location>
</feature>
<accession>A0ABW5C8M3</accession>
<evidence type="ECO:0000256" key="7">
    <source>
        <dbReference type="ARBA" id="ARBA00022803"/>
    </source>
</evidence>
<feature type="domain" description="O-GlcNAc transferase C-terminal" evidence="9">
    <location>
        <begin position="401"/>
        <end position="547"/>
    </location>
</feature>
<dbReference type="Pfam" id="PF13181">
    <property type="entry name" value="TPR_8"/>
    <property type="match status" value="1"/>
</dbReference>
<dbReference type="RefSeq" id="WP_377313451.1">
    <property type="nucleotide sequence ID" value="NZ_JBHUIY010000001.1"/>
</dbReference>
<dbReference type="PROSITE" id="PS50005">
    <property type="entry name" value="TPR"/>
    <property type="match status" value="7"/>
</dbReference>
<evidence type="ECO:0000313" key="10">
    <source>
        <dbReference type="EMBL" id="MFD2232277.1"/>
    </source>
</evidence>
<protein>
    <recommendedName>
        <fullName evidence="3">protein O-GlcNAc transferase</fullName>
        <ecNumber evidence="3">2.4.1.255</ecNumber>
    </recommendedName>
</protein>
<keyword evidence="11" id="KW-1185">Reference proteome</keyword>
<feature type="repeat" description="TPR" evidence="8">
    <location>
        <begin position="78"/>
        <end position="111"/>
    </location>
</feature>
<dbReference type="Pfam" id="PF13414">
    <property type="entry name" value="TPR_11"/>
    <property type="match status" value="1"/>
</dbReference>
<dbReference type="InterPro" id="IPR011990">
    <property type="entry name" value="TPR-like_helical_dom_sf"/>
</dbReference>
<dbReference type="Gene3D" id="3.40.50.11380">
    <property type="match status" value="1"/>
</dbReference>
<evidence type="ECO:0000259" key="9">
    <source>
        <dbReference type="Pfam" id="PF13844"/>
    </source>
</evidence>
<sequence length="762" mass="82342">MTLGDDEGTIAACFAAARDDHQAGRLLDAARRARAILARDPRHAPSLHLLGLVADQAGHSRLALGLIERALALDWLAAPYHASLGMVLRRLGQPRRAAASYESALSLAPDWVELQVQAALLWRELGDTTRAAEGLRAALRLRPDWAELWFALGQAENERGRPAEAAEAFATAVGLRPDDNEAQLGLGLTLKRLGRVEEAAAAFATAAALRPEDPRARINLGATLTALGRLDAAAAAYREAARLDPGRVEPHSNLGIVLLNLGRHDEAAAAFQAALALRPDMAELHCNLGNLHKTMWQFEAAAARYRTALDLNPGLAAAWVNLGIVHALVGQPEQACACFESALATDPGPDDALAIQRSLLFTAASRDDLAPEAIAALHRRFGQRYGGRGPLAPRPAARTGEAGRRLRVGYLGSDFRRHPVATNLLPVLRAHDRARFEIHCYSLGSRRDEITTQFESLADGFHPVAGRPDEAIARQIAADGIDILVVLAGRFDQNRPSVAGWRAAPVQISLFDVATSGLAEMDYLVADRRLLPPGGTEYFTERPLRLPRFYLADLPPLPPPGPERQGAPVFCCFNNPAKIGPATLALWGRLLTARPDARLVLKYMGLYASAELRARFLAALTAAGATPDQIEMIAEHDDEAGFLARYHDADIALDPFPFSGSTTSFQALAMGVPVITWPWPRMISRWSAAMLAPLGLDELIAGSAEDYLARALAAADGVAGWRRRRGEIRAALATSALCDGPRWTRQLERLYRAVWRRALGAG</sequence>
<dbReference type="Gene3D" id="3.40.50.2000">
    <property type="entry name" value="Glycogen Phosphorylase B"/>
    <property type="match status" value="1"/>
</dbReference>
<feature type="repeat" description="TPR" evidence="8">
    <location>
        <begin position="282"/>
        <end position="315"/>
    </location>
</feature>
<dbReference type="Pfam" id="PF13432">
    <property type="entry name" value="TPR_16"/>
    <property type="match status" value="2"/>
</dbReference>
<keyword evidence="5" id="KW-0808">Transferase</keyword>
<evidence type="ECO:0000256" key="6">
    <source>
        <dbReference type="ARBA" id="ARBA00022737"/>
    </source>
</evidence>
<dbReference type="InterPro" id="IPR051939">
    <property type="entry name" value="Glycosyltr_41/O-GlcNAc_trsf"/>
</dbReference>
<feature type="domain" description="O-GlcNAc transferase C-terminal" evidence="9">
    <location>
        <begin position="566"/>
        <end position="745"/>
    </location>
</feature>
<comment type="pathway">
    <text evidence="1">Protein modification; protein glycosylation.</text>
</comment>
<dbReference type="SUPFAM" id="SSF48452">
    <property type="entry name" value="TPR-like"/>
    <property type="match status" value="2"/>
</dbReference>
<feature type="repeat" description="TPR" evidence="8">
    <location>
        <begin position="248"/>
        <end position="281"/>
    </location>
</feature>
<name>A0ABW5C8M3_9PROT</name>
<evidence type="ECO:0000256" key="4">
    <source>
        <dbReference type="ARBA" id="ARBA00022676"/>
    </source>
</evidence>
<reference evidence="11" key="1">
    <citation type="journal article" date="2019" name="Int. J. Syst. Evol. Microbiol.">
        <title>The Global Catalogue of Microorganisms (GCM) 10K type strain sequencing project: providing services to taxonomists for standard genome sequencing and annotation.</title>
        <authorList>
            <consortium name="The Broad Institute Genomics Platform"/>
            <consortium name="The Broad Institute Genome Sequencing Center for Infectious Disease"/>
            <person name="Wu L."/>
            <person name="Ma J."/>
        </authorList>
    </citation>
    <scope>NUCLEOTIDE SEQUENCE [LARGE SCALE GENOMIC DNA]</scope>
    <source>
        <strain evidence="11">KCTC 15012</strain>
    </source>
</reference>
<evidence type="ECO:0000256" key="8">
    <source>
        <dbReference type="PROSITE-ProRule" id="PRU00339"/>
    </source>
</evidence>